<dbReference type="InterPro" id="IPR020861">
    <property type="entry name" value="Triosephosphate_isomerase_AS"/>
</dbReference>
<dbReference type="InterPro" id="IPR000652">
    <property type="entry name" value="Triosephosphate_isomerase"/>
</dbReference>
<feature type="binding site" evidence="8">
    <location>
        <position position="172"/>
    </location>
    <ligand>
        <name>substrate</name>
    </ligand>
</feature>
<evidence type="ECO:0000256" key="7">
    <source>
        <dbReference type="ARBA" id="ARBA00023235"/>
    </source>
</evidence>
<dbReference type="SUPFAM" id="SSF51351">
    <property type="entry name" value="Triosephosphate isomerase (TIM)"/>
    <property type="match status" value="1"/>
</dbReference>
<keyword evidence="5 8" id="KW-0963">Cytoplasm</keyword>
<comment type="subunit">
    <text evidence="8 9">Homodimer.</text>
</comment>
<feature type="binding site" evidence="8">
    <location>
        <begin position="9"/>
        <end position="11"/>
    </location>
    <ligand>
        <name>substrate</name>
    </ligand>
</feature>
<dbReference type="GO" id="GO:0006094">
    <property type="term" value="P:gluconeogenesis"/>
    <property type="evidence" value="ECO:0007669"/>
    <property type="project" value="UniProtKB-UniRule"/>
</dbReference>
<dbReference type="InterPro" id="IPR013785">
    <property type="entry name" value="Aldolase_TIM"/>
</dbReference>
<comment type="similarity">
    <text evidence="3 8 9">Belongs to the triosephosphate isomerase family.</text>
</comment>
<proteinExistence type="inferred from homology"/>
<evidence type="ECO:0000256" key="5">
    <source>
        <dbReference type="ARBA" id="ARBA00022490"/>
    </source>
</evidence>
<comment type="caution">
    <text evidence="10">The sequence shown here is derived from an EMBL/GenBank/DDBJ whole genome shotgun (WGS) entry which is preliminary data.</text>
</comment>
<feature type="active site" description="Electrophile" evidence="8">
    <location>
        <position position="94"/>
    </location>
</feature>
<keyword evidence="6 8" id="KW-0324">Glycolysis</keyword>
<dbReference type="GO" id="GO:0005829">
    <property type="term" value="C:cytosol"/>
    <property type="evidence" value="ECO:0007669"/>
    <property type="project" value="TreeGrafter"/>
</dbReference>
<dbReference type="NCBIfam" id="TIGR00419">
    <property type="entry name" value="tim"/>
    <property type="match status" value="1"/>
</dbReference>
<dbReference type="PANTHER" id="PTHR21139:SF42">
    <property type="entry name" value="TRIOSEPHOSPHATE ISOMERASE"/>
    <property type="match status" value="1"/>
</dbReference>
<comment type="subcellular location">
    <subcellularLocation>
        <location evidence="8 9">Cytoplasm</location>
    </subcellularLocation>
</comment>
<dbReference type="EC" id="5.3.1.1" evidence="8 9"/>
<evidence type="ECO:0000256" key="3">
    <source>
        <dbReference type="ARBA" id="ARBA00007422"/>
    </source>
</evidence>
<dbReference type="GO" id="GO:0006096">
    <property type="term" value="P:glycolytic process"/>
    <property type="evidence" value="ECO:0007669"/>
    <property type="project" value="UniProtKB-UniRule"/>
</dbReference>
<dbReference type="InterPro" id="IPR035990">
    <property type="entry name" value="TIM_sf"/>
</dbReference>
<evidence type="ECO:0000313" key="11">
    <source>
        <dbReference type="Proteomes" id="UP000742786"/>
    </source>
</evidence>
<evidence type="ECO:0000256" key="9">
    <source>
        <dbReference type="RuleBase" id="RU363013"/>
    </source>
</evidence>
<dbReference type="GO" id="GO:0019563">
    <property type="term" value="P:glycerol catabolic process"/>
    <property type="evidence" value="ECO:0007669"/>
    <property type="project" value="TreeGrafter"/>
</dbReference>
<dbReference type="GO" id="GO:0046166">
    <property type="term" value="P:glyceraldehyde-3-phosphate biosynthetic process"/>
    <property type="evidence" value="ECO:0007669"/>
    <property type="project" value="TreeGrafter"/>
</dbReference>
<feature type="binding site" evidence="8">
    <location>
        <position position="211"/>
    </location>
    <ligand>
        <name>substrate</name>
    </ligand>
</feature>
<dbReference type="EMBL" id="CAJQUM010000001">
    <property type="protein sequence ID" value="CAG4882528.1"/>
    <property type="molecule type" value="Genomic_DNA"/>
</dbReference>
<dbReference type="GO" id="GO:0004807">
    <property type="term" value="F:triose-phosphate isomerase activity"/>
    <property type="evidence" value="ECO:0007669"/>
    <property type="project" value="UniProtKB-UniRule"/>
</dbReference>
<feature type="active site" description="Proton acceptor" evidence="8">
    <location>
        <position position="166"/>
    </location>
</feature>
<organism evidence="10 11">
    <name type="scientific">Georgfuchsia toluolica</name>
    <dbReference type="NCBI Taxonomy" id="424218"/>
    <lineage>
        <taxon>Bacteria</taxon>
        <taxon>Pseudomonadati</taxon>
        <taxon>Pseudomonadota</taxon>
        <taxon>Betaproteobacteria</taxon>
        <taxon>Nitrosomonadales</taxon>
        <taxon>Sterolibacteriaceae</taxon>
        <taxon>Georgfuchsia</taxon>
    </lineage>
</organism>
<dbReference type="CDD" id="cd00311">
    <property type="entry name" value="TIM"/>
    <property type="match status" value="1"/>
</dbReference>
<dbReference type="Pfam" id="PF00121">
    <property type="entry name" value="TIM"/>
    <property type="match status" value="1"/>
</dbReference>
<dbReference type="Proteomes" id="UP000742786">
    <property type="component" value="Unassembled WGS sequence"/>
</dbReference>
<keyword evidence="7 8" id="KW-0413">Isomerase</keyword>
<comment type="pathway">
    <text evidence="8 9">Carbohydrate biosynthesis; gluconeogenesis.</text>
</comment>
<dbReference type="HAMAP" id="MF_00147_B">
    <property type="entry name" value="TIM_B"/>
    <property type="match status" value="1"/>
</dbReference>
<comment type="catalytic activity">
    <reaction evidence="8 9">
        <text>D-glyceraldehyde 3-phosphate = dihydroxyacetone phosphate</text>
        <dbReference type="Rhea" id="RHEA:18585"/>
        <dbReference type="ChEBI" id="CHEBI:57642"/>
        <dbReference type="ChEBI" id="CHEBI:59776"/>
        <dbReference type="EC" id="5.3.1.1"/>
    </reaction>
</comment>
<protein>
    <recommendedName>
        <fullName evidence="8 9">Triosephosphate isomerase</fullName>
        <shortName evidence="8">TIM</shortName>
        <shortName evidence="8">TPI</shortName>
        <ecNumber evidence="8 9">5.3.1.1</ecNumber>
    </recommendedName>
    <alternativeName>
        <fullName evidence="8">Triose-phosphate isomerase</fullName>
    </alternativeName>
</protein>
<keyword evidence="4 8" id="KW-0312">Gluconeogenesis</keyword>
<dbReference type="FunFam" id="3.20.20.70:FF:000016">
    <property type="entry name" value="Triosephosphate isomerase"/>
    <property type="match status" value="1"/>
</dbReference>
<dbReference type="PROSITE" id="PS00171">
    <property type="entry name" value="TIM_1"/>
    <property type="match status" value="1"/>
</dbReference>
<evidence type="ECO:0000256" key="2">
    <source>
        <dbReference type="ARBA" id="ARBA00004939"/>
    </source>
</evidence>
<dbReference type="PROSITE" id="PS51440">
    <property type="entry name" value="TIM_2"/>
    <property type="match status" value="1"/>
</dbReference>
<dbReference type="InterPro" id="IPR022896">
    <property type="entry name" value="TrioseP_Isoase_bac/euk"/>
</dbReference>
<evidence type="ECO:0000313" key="10">
    <source>
        <dbReference type="EMBL" id="CAG4882528.1"/>
    </source>
</evidence>
<comment type="pathway">
    <text evidence="2">Carbohydrate metabolism; erythritol degradation.</text>
</comment>
<evidence type="ECO:0000256" key="1">
    <source>
        <dbReference type="ARBA" id="ARBA00004680"/>
    </source>
</evidence>
<dbReference type="PANTHER" id="PTHR21139">
    <property type="entry name" value="TRIOSEPHOSPHATE ISOMERASE"/>
    <property type="match status" value="1"/>
</dbReference>
<comment type="pathway">
    <text evidence="1 8 9">Carbohydrate degradation; glycolysis; D-glyceraldehyde 3-phosphate from glycerone phosphate: step 1/1.</text>
</comment>
<keyword evidence="11" id="KW-1185">Reference proteome</keyword>
<gene>
    <name evidence="8 10" type="primary">tpiA</name>
    <name evidence="10" type="ORF">GTOL_10410</name>
</gene>
<dbReference type="AlphaFoldDB" id="A0A916J0V9"/>
<sequence length="248" mass="25326">MRKSFVAGNWKMHGSLASNLGLLNAVRSGTDAGGIDVALCVPYPYLAQARSVLGGSAVAWGVQDVSEHATGAYTGEVSATMLTDFGCIYAIVGHSERRSFYGDTDTVVAAKFSAALKAGVTPILCVGETLAEREADITAAVVTRQLNAVLAVAGIGALAHAVVAYEPVWAIGTGRTASPQQAQQVHALIRARIAQEDAGVAQGVRILYGGSVKPSNAQELFGQPDIDGGLIGGASLVAADFLAICAAA</sequence>
<feature type="binding site" evidence="8">
    <location>
        <begin position="232"/>
        <end position="233"/>
    </location>
    <ligand>
        <name>substrate</name>
    </ligand>
</feature>
<name>A0A916J0V9_9PROT</name>
<comment type="function">
    <text evidence="8">Involved in the gluconeogenesis. Catalyzes stereospecifically the conversion of dihydroxyacetone phosphate (DHAP) to D-glyceraldehyde-3-phosphate (G3P).</text>
</comment>
<dbReference type="RefSeq" id="WP_220634593.1">
    <property type="nucleotide sequence ID" value="NZ_CAJQUM010000001.1"/>
</dbReference>
<reference evidence="10" key="1">
    <citation type="submission" date="2021-04" db="EMBL/GenBank/DDBJ databases">
        <authorList>
            <person name="Hornung B."/>
        </authorList>
    </citation>
    <scope>NUCLEOTIDE SEQUENCE</scope>
    <source>
        <strain evidence="10">G5G6</strain>
    </source>
</reference>
<evidence type="ECO:0000256" key="8">
    <source>
        <dbReference type="HAMAP-Rule" id="MF_00147"/>
    </source>
</evidence>
<accession>A0A916J0V9</accession>
<evidence type="ECO:0000256" key="4">
    <source>
        <dbReference type="ARBA" id="ARBA00022432"/>
    </source>
</evidence>
<dbReference type="Gene3D" id="3.20.20.70">
    <property type="entry name" value="Aldolase class I"/>
    <property type="match status" value="1"/>
</dbReference>
<evidence type="ECO:0000256" key="6">
    <source>
        <dbReference type="ARBA" id="ARBA00023152"/>
    </source>
</evidence>